<feature type="region of interest" description="Disordered" evidence="1">
    <location>
        <begin position="1"/>
        <end position="37"/>
    </location>
</feature>
<keyword evidence="3" id="KW-1185">Reference proteome</keyword>
<dbReference type="EMBL" id="JAHRIN010043039">
    <property type="protein sequence ID" value="MEQ2206587.1"/>
    <property type="molecule type" value="Genomic_DNA"/>
</dbReference>
<evidence type="ECO:0000313" key="3">
    <source>
        <dbReference type="Proteomes" id="UP001434883"/>
    </source>
</evidence>
<evidence type="ECO:0000256" key="1">
    <source>
        <dbReference type="SAM" id="MobiDB-lite"/>
    </source>
</evidence>
<gene>
    <name evidence="2" type="ORF">XENOCAPTIV_000346</name>
</gene>
<evidence type="ECO:0000313" key="2">
    <source>
        <dbReference type="EMBL" id="MEQ2206587.1"/>
    </source>
</evidence>
<accession>A0ABV0RGH8</accession>
<feature type="compositionally biased region" description="Polar residues" evidence="1">
    <location>
        <begin position="24"/>
        <end position="37"/>
    </location>
</feature>
<proteinExistence type="predicted"/>
<organism evidence="2 3">
    <name type="scientific">Xenoophorus captivus</name>
    <dbReference type="NCBI Taxonomy" id="1517983"/>
    <lineage>
        <taxon>Eukaryota</taxon>
        <taxon>Metazoa</taxon>
        <taxon>Chordata</taxon>
        <taxon>Craniata</taxon>
        <taxon>Vertebrata</taxon>
        <taxon>Euteleostomi</taxon>
        <taxon>Actinopterygii</taxon>
        <taxon>Neopterygii</taxon>
        <taxon>Teleostei</taxon>
        <taxon>Neoteleostei</taxon>
        <taxon>Acanthomorphata</taxon>
        <taxon>Ovalentaria</taxon>
        <taxon>Atherinomorphae</taxon>
        <taxon>Cyprinodontiformes</taxon>
        <taxon>Goodeidae</taxon>
        <taxon>Xenoophorus</taxon>
    </lineage>
</organism>
<protein>
    <submittedName>
        <fullName evidence="2">Uncharacterized protein</fullName>
    </submittedName>
</protein>
<name>A0ABV0RGH8_9TELE</name>
<sequence>MKPHGGIASVCRQEQRNQDHMRVSNGNPSLHTANQSKDMCFSTRFQQTGRETKAQSAGSRFSEVVTLKTSALFIGTMLIGKDKRDLQPDSHFMSQLAQL</sequence>
<feature type="compositionally biased region" description="Basic and acidic residues" evidence="1">
    <location>
        <begin position="13"/>
        <end position="22"/>
    </location>
</feature>
<dbReference type="Proteomes" id="UP001434883">
    <property type="component" value="Unassembled WGS sequence"/>
</dbReference>
<comment type="caution">
    <text evidence="2">The sequence shown here is derived from an EMBL/GenBank/DDBJ whole genome shotgun (WGS) entry which is preliminary data.</text>
</comment>
<reference evidence="2 3" key="1">
    <citation type="submission" date="2021-06" db="EMBL/GenBank/DDBJ databases">
        <authorList>
            <person name="Palmer J.M."/>
        </authorList>
    </citation>
    <scope>NUCLEOTIDE SEQUENCE [LARGE SCALE GENOMIC DNA]</scope>
    <source>
        <strain evidence="2 3">XC_2019</strain>
        <tissue evidence="2">Muscle</tissue>
    </source>
</reference>